<comment type="caution">
    <text evidence="2">The sequence shown here is derived from an EMBL/GenBank/DDBJ whole genome shotgun (WGS) entry which is preliminary data.</text>
</comment>
<evidence type="ECO:0000313" key="2">
    <source>
        <dbReference type="EMBL" id="MPM37056.1"/>
    </source>
</evidence>
<name>A0A644Z863_9ZZZZ</name>
<dbReference type="EMBL" id="VSSQ01007812">
    <property type="protein sequence ID" value="MPM37056.1"/>
    <property type="molecule type" value="Genomic_DNA"/>
</dbReference>
<gene>
    <name evidence="2" type="ORF">SDC9_83661</name>
</gene>
<accession>A0A644Z863</accession>
<dbReference type="AlphaFoldDB" id="A0A644Z863"/>
<proteinExistence type="predicted"/>
<feature type="region of interest" description="Disordered" evidence="1">
    <location>
        <begin position="48"/>
        <end position="72"/>
    </location>
</feature>
<protein>
    <submittedName>
        <fullName evidence="2">Uncharacterized protein</fullName>
    </submittedName>
</protein>
<sequence length="152" mass="16994">MEAVLDKDRVASIKTVCPKHNKYLYSLAKNPAFGVRLSAAAVRQHRKAFPGDPVPGEIERAPSKRKNSESIVCRSTKKRKAEFLRAIKDDGFPDMQTGLSSVIETYLQVGKQRDELLTAFKSDGFPDIPSGIKWLVEMYLIRRKSNGKVAEG</sequence>
<reference evidence="2" key="1">
    <citation type="submission" date="2019-08" db="EMBL/GenBank/DDBJ databases">
        <authorList>
            <person name="Kucharzyk K."/>
            <person name="Murdoch R.W."/>
            <person name="Higgins S."/>
            <person name="Loffler F."/>
        </authorList>
    </citation>
    <scope>NUCLEOTIDE SEQUENCE</scope>
</reference>
<organism evidence="2">
    <name type="scientific">bioreactor metagenome</name>
    <dbReference type="NCBI Taxonomy" id="1076179"/>
    <lineage>
        <taxon>unclassified sequences</taxon>
        <taxon>metagenomes</taxon>
        <taxon>ecological metagenomes</taxon>
    </lineage>
</organism>
<feature type="compositionally biased region" description="Basic and acidic residues" evidence="1">
    <location>
        <begin position="57"/>
        <end position="68"/>
    </location>
</feature>
<evidence type="ECO:0000256" key="1">
    <source>
        <dbReference type="SAM" id="MobiDB-lite"/>
    </source>
</evidence>